<evidence type="ECO:0000256" key="7">
    <source>
        <dbReference type="ARBA" id="ARBA00022571"/>
    </source>
</evidence>
<feature type="domain" description="Argininosuccinate lyase C-terminal" evidence="12">
    <location>
        <begin position="364"/>
        <end position="432"/>
    </location>
</feature>
<dbReference type="EC" id="4.3.2.1" evidence="5 10"/>
<organism evidence="13 14">
    <name type="scientific">Mannheimia pernigra</name>
    <dbReference type="NCBI Taxonomy" id="111844"/>
    <lineage>
        <taxon>Bacteria</taxon>
        <taxon>Pseudomonadati</taxon>
        <taxon>Pseudomonadota</taxon>
        <taxon>Gammaproteobacteria</taxon>
        <taxon>Pasteurellales</taxon>
        <taxon>Pasteurellaceae</taxon>
        <taxon>Mannheimia</taxon>
    </lineage>
</organism>
<dbReference type="NCBIfam" id="NF008964">
    <property type="entry name" value="PRK12308.1"/>
    <property type="match status" value="1"/>
</dbReference>
<comment type="similarity">
    <text evidence="4">In the N-terminal section; belongs to the lyase 1 family. Argininosuccinate lyase subfamily.</text>
</comment>
<evidence type="ECO:0000256" key="4">
    <source>
        <dbReference type="ARBA" id="ARBA00005552"/>
    </source>
</evidence>
<gene>
    <name evidence="10 13" type="primary">argH</name>
    <name evidence="13" type="ORF">HV560_00040</name>
</gene>
<dbReference type="EMBL" id="CP055305">
    <property type="protein sequence ID" value="QLB41351.1"/>
    <property type="molecule type" value="Genomic_DNA"/>
</dbReference>
<dbReference type="AlphaFoldDB" id="A0ABD7A557"/>
<evidence type="ECO:0000256" key="2">
    <source>
        <dbReference type="ARBA" id="ARBA00004496"/>
    </source>
</evidence>
<proteinExistence type="inferred from homology"/>
<dbReference type="PRINTS" id="PR00149">
    <property type="entry name" value="FUMRATELYASE"/>
</dbReference>
<dbReference type="PANTHER" id="PTHR43814:SF1">
    <property type="entry name" value="ARGININOSUCCINATE LYASE"/>
    <property type="match status" value="1"/>
</dbReference>
<evidence type="ECO:0000256" key="5">
    <source>
        <dbReference type="ARBA" id="ARBA00012338"/>
    </source>
</evidence>
<dbReference type="Gene3D" id="1.20.200.10">
    <property type="entry name" value="Fumarase/aspartase (Central domain)"/>
    <property type="match status" value="1"/>
</dbReference>
<dbReference type="InterPro" id="IPR022761">
    <property type="entry name" value="Fumarate_lyase_N"/>
</dbReference>
<evidence type="ECO:0000256" key="1">
    <source>
        <dbReference type="ARBA" id="ARBA00000985"/>
    </source>
</evidence>
<evidence type="ECO:0000313" key="14">
    <source>
        <dbReference type="Proteomes" id="UP000509784"/>
    </source>
</evidence>
<evidence type="ECO:0000256" key="10">
    <source>
        <dbReference type="HAMAP-Rule" id="MF_00006"/>
    </source>
</evidence>
<comment type="subcellular location">
    <subcellularLocation>
        <location evidence="2 10">Cytoplasm</location>
    </subcellularLocation>
</comment>
<evidence type="ECO:0000256" key="9">
    <source>
        <dbReference type="ARBA" id="ARBA00023239"/>
    </source>
</evidence>
<dbReference type="Proteomes" id="UP000509784">
    <property type="component" value="Chromosome"/>
</dbReference>
<dbReference type="PRINTS" id="PR00145">
    <property type="entry name" value="ARGSUCLYASE"/>
</dbReference>
<comment type="pathway">
    <text evidence="3 10">Amino-acid biosynthesis; L-arginine biosynthesis; L-arginine from L-ornithine and carbamoyl phosphate: step 3/3.</text>
</comment>
<dbReference type="InterPro" id="IPR024083">
    <property type="entry name" value="Fumarase/histidase_N"/>
</dbReference>
<dbReference type="GO" id="GO:0005737">
    <property type="term" value="C:cytoplasm"/>
    <property type="evidence" value="ECO:0007669"/>
    <property type="project" value="UniProtKB-SubCell"/>
</dbReference>
<dbReference type="HAMAP" id="MF_00006">
    <property type="entry name" value="Arg_succ_lyase"/>
    <property type="match status" value="1"/>
</dbReference>
<dbReference type="PANTHER" id="PTHR43814">
    <property type="entry name" value="ARGININOSUCCINATE LYASE"/>
    <property type="match status" value="1"/>
</dbReference>
<dbReference type="Gene3D" id="1.10.40.30">
    <property type="entry name" value="Fumarase/aspartase (C-terminal domain)"/>
    <property type="match status" value="1"/>
</dbReference>
<accession>A0ABD7A557</accession>
<evidence type="ECO:0000256" key="6">
    <source>
        <dbReference type="ARBA" id="ARBA00022490"/>
    </source>
</evidence>
<dbReference type="InterPro" id="IPR000362">
    <property type="entry name" value="Fumarate_lyase_fam"/>
</dbReference>
<keyword evidence="9 10" id="KW-0456">Lyase</keyword>
<comment type="catalytic activity">
    <reaction evidence="1 10">
        <text>2-(N(omega)-L-arginino)succinate = fumarate + L-arginine</text>
        <dbReference type="Rhea" id="RHEA:24020"/>
        <dbReference type="ChEBI" id="CHEBI:29806"/>
        <dbReference type="ChEBI" id="CHEBI:32682"/>
        <dbReference type="ChEBI" id="CHEBI:57472"/>
        <dbReference type="EC" id="4.3.2.1"/>
    </reaction>
</comment>
<dbReference type="GO" id="GO:0042450">
    <property type="term" value="P:L-arginine biosynthetic process via ornithine"/>
    <property type="evidence" value="ECO:0007669"/>
    <property type="project" value="UniProtKB-UniRule"/>
</dbReference>
<evidence type="ECO:0000256" key="3">
    <source>
        <dbReference type="ARBA" id="ARBA00004941"/>
    </source>
</evidence>
<keyword evidence="8 10" id="KW-0028">Amino-acid biosynthesis</keyword>
<protein>
    <recommendedName>
        <fullName evidence="5 10">Argininosuccinate lyase</fullName>
        <shortName evidence="10">ASAL</shortName>
        <ecNumber evidence="5 10">4.3.2.1</ecNumber>
    </recommendedName>
    <alternativeName>
        <fullName evidence="10">Arginosuccinase</fullName>
    </alternativeName>
</protein>
<comment type="similarity">
    <text evidence="10">Belongs to the lyase 1 family. Argininosuccinate lyase subfamily.</text>
</comment>
<dbReference type="Gene3D" id="1.10.275.10">
    <property type="entry name" value="Fumarase/aspartase (N-terminal domain)"/>
    <property type="match status" value="1"/>
</dbReference>
<evidence type="ECO:0000313" key="13">
    <source>
        <dbReference type="EMBL" id="QLB41351.1"/>
    </source>
</evidence>
<dbReference type="InterPro" id="IPR029419">
    <property type="entry name" value="Arg_succ_lyase_C"/>
</dbReference>
<reference evidence="13 14" key="1">
    <citation type="submission" date="2020-06" db="EMBL/GenBank/DDBJ databases">
        <title>Mannheimia pernigra sp. nov. isolated from bovine respiratory tract.</title>
        <authorList>
            <person name="Kuhnert P."/>
            <person name="Akarsu-Egger H."/>
        </authorList>
    </citation>
    <scope>NUCLEOTIDE SEQUENCE [LARGE SCALE GENOMIC DNA]</scope>
    <source>
        <strain evidence="13 14">17CN0883</strain>
    </source>
</reference>
<keyword evidence="6 10" id="KW-0963">Cytoplasm</keyword>
<dbReference type="PROSITE" id="PS00163">
    <property type="entry name" value="FUMARATE_LYASES"/>
    <property type="match status" value="1"/>
</dbReference>
<dbReference type="NCBIfam" id="TIGR00838">
    <property type="entry name" value="argH"/>
    <property type="match status" value="1"/>
</dbReference>
<sequence length="458" mass="50887">MALWGGRFTQQADAKFKYFNDSLRFDYRLVIQDIEGSIGWAKAITSVGILTEAELEQLIAALKEVRAEVEANLTIILKDDAEDIHSWVESKLIEKVGDLGKKLHTGRSRNDQVALDIKMWCKVQATALQERIRALQERLVSVAEENQNSVMPGYTHLQRAQPVTFAHWCMAYYEMLERDFSRLNDANKRMSTCPLGSGALAGTAYGIDRDLLARDLGFEEATRNSLDSVSDRDHILELLSTAAISMVHLSRFAEDLIIFNSGESGFLEMSDRVTSGSSLMPQKKNPDACELIRGKSGRVFGALTGLLTTLKGLPLAYNKDMQEDKEGIFDALETWQACLEIAELVLVDIQVNTERTREAAQQGYANATELADYLVVKGVPFREAHHIVGEAVVYAISKKEPLEALSIREFQQFHHTISDDVYPILSLESCLEKRCAKGGVNPQRIAEAIAAAKASLAS</sequence>
<dbReference type="SUPFAM" id="SSF48557">
    <property type="entry name" value="L-aspartase-like"/>
    <property type="match status" value="1"/>
</dbReference>
<dbReference type="RefSeq" id="WP_176811875.1">
    <property type="nucleotide sequence ID" value="NZ_CP055305.1"/>
</dbReference>
<dbReference type="FunFam" id="1.20.200.10:FF:000006">
    <property type="entry name" value="Argininosuccinate lyase"/>
    <property type="match status" value="1"/>
</dbReference>
<dbReference type="CDD" id="cd01359">
    <property type="entry name" value="Argininosuccinate_lyase"/>
    <property type="match status" value="1"/>
</dbReference>
<evidence type="ECO:0000256" key="8">
    <source>
        <dbReference type="ARBA" id="ARBA00022605"/>
    </source>
</evidence>
<dbReference type="Pfam" id="PF14698">
    <property type="entry name" value="ASL_C2"/>
    <property type="match status" value="1"/>
</dbReference>
<dbReference type="Pfam" id="PF00206">
    <property type="entry name" value="Lyase_1"/>
    <property type="match status" value="1"/>
</dbReference>
<dbReference type="FunFam" id="1.10.40.30:FF:000001">
    <property type="entry name" value="Argininosuccinate lyase"/>
    <property type="match status" value="1"/>
</dbReference>
<dbReference type="InterPro" id="IPR020557">
    <property type="entry name" value="Fumarate_lyase_CS"/>
</dbReference>
<dbReference type="InterPro" id="IPR009049">
    <property type="entry name" value="Argininosuccinate_lyase"/>
</dbReference>
<feature type="domain" description="Fumarate lyase N-terminal" evidence="11">
    <location>
        <begin position="6"/>
        <end position="301"/>
    </location>
</feature>
<dbReference type="GO" id="GO:0004056">
    <property type="term" value="F:argininosuccinate lyase activity"/>
    <property type="evidence" value="ECO:0007669"/>
    <property type="project" value="UniProtKB-UniRule"/>
</dbReference>
<dbReference type="InterPro" id="IPR008948">
    <property type="entry name" value="L-Aspartase-like"/>
</dbReference>
<name>A0ABD7A557_9PAST</name>
<dbReference type="KEGG" id="mpeg:HV560_00040"/>
<evidence type="ECO:0000259" key="12">
    <source>
        <dbReference type="Pfam" id="PF14698"/>
    </source>
</evidence>
<evidence type="ECO:0000259" key="11">
    <source>
        <dbReference type="Pfam" id="PF00206"/>
    </source>
</evidence>
<keyword evidence="7 10" id="KW-0055">Arginine biosynthesis</keyword>